<dbReference type="InterPro" id="IPR034660">
    <property type="entry name" value="DinB/YfiT-like"/>
</dbReference>
<protein>
    <submittedName>
        <fullName evidence="2">DinB family protein</fullName>
    </submittedName>
</protein>
<gene>
    <name evidence="2" type="ORF">ACFOSB_00155</name>
</gene>
<dbReference type="Pfam" id="PF12867">
    <property type="entry name" value="DinB_2"/>
    <property type="match status" value="1"/>
</dbReference>
<dbReference type="InterPro" id="IPR024775">
    <property type="entry name" value="DinB-like"/>
</dbReference>
<dbReference type="Proteomes" id="UP001595803">
    <property type="component" value="Unassembled WGS sequence"/>
</dbReference>
<evidence type="ECO:0000313" key="3">
    <source>
        <dbReference type="Proteomes" id="UP001595803"/>
    </source>
</evidence>
<feature type="domain" description="DinB-like" evidence="1">
    <location>
        <begin position="26"/>
        <end position="181"/>
    </location>
</feature>
<name>A0ABV7Z2E0_9DEIO</name>
<proteinExistence type="predicted"/>
<keyword evidence="3" id="KW-1185">Reference proteome</keyword>
<evidence type="ECO:0000259" key="1">
    <source>
        <dbReference type="Pfam" id="PF12867"/>
    </source>
</evidence>
<accession>A0ABV7Z2E0</accession>
<dbReference type="SUPFAM" id="SSF109854">
    <property type="entry name" value="DinB/YfiT-like putative metalloenzymes"/>
    <property type="match status" value="1"/>
</dbReference>
<reference evidence="3" key="1">
    <citation type="journal article" date="2019" name="Int. J. Syst. Evol. Microbiol.">
        <title>The Global Catalogue of Microorganisms (GCM) 10K type strain sequencing project: providing services to taxonomists for standard genome sequencing and annotation.</title>
        <authorList>
            <consortium name="The Broad Institute Genomics Platform"/>
            <consortium name="The Broad Institute Genome Sequencing Center for Infectious Disease"/>
            <person name="Wu L."/>
            <person name="Ma J."/>
        </authorList>
    </citation>
    <scope>NUCLEOTIDE SEQUENCE [LARGE SCALE GENOMIC DNA]</scope>
    <source>
        <strain evidence="3">CCTCC AB 2017081</strain>
    </source>
</reference>
<comment type="caution">
    <text evidence="2">The sequence shown here is derived from an EMBL/GenBank/DDBJ whole genome shotgun (WGS) entry which is preliminary data.</text>
</comment>
<dbReference type="EMBL" id="JBHRZG010000001">
    <property type="protein sequence ID" value="MFC3831273.1"/>
    <property type="molecule type" value="Genomic_DNA"/>
</dbReference>
<organism evidence="2 3">
    <name type="scientific">Deinococcus rufus</name>
    <dbReference type="NCBI Taxonomy" id="2136097"/>
    <lineage>
        <taxon>Bacteria</taxon>
        <taxon>Thermotogati</taxon>
        <taxon>Deinococcota</taxon>
        <taxon>Deinococci</taxon>
        <taxon>Deinococcales</taxon>
        <taxon>Deinococcaceae</taxon>
        <taxon>Deinococcus</taxon>
    </lineage>
</organism>
<evidence type="ECO:0000313" key="2">
    <source>
        <dbReference type="EMBL" id="MFC3831273.1"/>
    </source>
</evidence>
<dbReference type="RefSeq" id="WP_322473226.1">
    <property type="nucleotide sequence ID" value="NZ_JBHRZG010000001.1"/>
</dbReference>
<sequence>MTDRDPVTRDDLRAALHAACGTVGGFFEALDAATFTAAPPGRWSPAQHLDHLIRSNAPVATGLRVARHSLPRLAARLGLARGRLEPAAAGRARLTYPQLRDTYRARLAAGAKAPGPYLPRVGSDQTALVARYRTGLSTLNSALSRWPDSDLDDWQARHPILGDLTVRELLYFTVYHNRHHRDGVQATLRGDAATATGAG</sequence>
<dbReference type="Gene3D" id="1.20.120.450">
    <property type="entry name" value="dinb family like domain"/>
    <property type="match status" value="1"/>
</dbReference>